<evidence type="ECO:0000256" key="2">
    <source>
        <dbReference type="ARBA" id="ARBA00022664"/>
    </source>
</evidence>
<reference evidence="10" key="1">
    <citation type="journal article" date="2019" name="Nat. Commun.">
        <title>Expansion of phycobilisome linker gene families in mesophilic red algae.</title>
        <authorList>
            <person name="Lee J."/>
            <person name="Kim D."/>
            <person name="Bhattacharya D."/>
            <person name="Yoon H.S."/>
        </authorList>
    </citation>
    <scope>NUCLEOTIDE SEQUENCE [LARGE SCALE GENOMIC DNA]</scope>
    <source>
        <strain evidence="10">CCMP 1328</strain>
    </source>
</reference>
<evidence type="ECO:0000256" key="4">
    <source>
        <dbReference type="ARBA" id="ARBA00023242"/>
    </source>
</evidence>
<name>A0A5J4Z371_PORPP</name>
<evidence type="ECO:0000256" key="1">
    <source>
        <dbReference type="ARBA" id="ARBA00004123"/>
    </source>
</evidence>
<evidence type="ECO:0000256" key="5">
    <source>
        <dbReference type="SAM" id="MobiDB-lite"/>
    </source>
</evidence>
<evidence type="ECO:0000259" key="7">
    <source>
        <dbReference type="Pfam" id="PF13297"/>
    </source>
</evidence>
<dbReference type="GO" id="GO:0000398">
    <property type="term" value="P:mRNA splicing, via spliceosome"/>
    <property type="evidence" value="ECO:0007669"/>
    <property type="project" value="InterPro"/>
</dbReference>
<comment type="subcellular location">
    <subcellularLocation>
        <location evidence="1">Nucleus</location>
    </subcellularLocation>
</comment>
<organism evidence="9 10">
    <name type="scientific">Porphyridium purpureum</name>
    <name type="common">Red alga</name>
    <name type="synonym">Porphyridium cruentum</name>
    <dbReference type="NCBI Taxonomy" id="35688"/>
    <lineage>
        <taxon>Eukaryota</taxon>
        <taxon>Rhodophyta</taxon>
        <taxon>Bangiophyceae</taxon>
        <taxon>Porphyridiales</taxon>
        <taxon>Porphyridiaceae</taxon>
        <taxon>Porphyridium</taxon>
    </lineage>
</organism>
<gene>
    <name evidence="9" type="ORF">FVE85_5906</name>
</gene>
<dbReference type="Pfam" id="PF16837">
    <property type="entry name" value="SF3A3"/>
    <property type="match status" value="1"/>
</dbReference>
<keyword evidence="4" id="KW-0539">Nucleus</keyword>
<accession>A0A5J4Z371</accession>
<feature type="domain" description="SF3A3" evidence="8">
    <location>
        <begin position="267"/>
        <end position="309"/>
    </location>
</feature>
<comment type="caution">
    <text evidence="9">The sequence shown here is derived from an EMBL/GenBank/DDBJ whole genome shotgun (WGS) entry which is preliminary data.</text>
</comment>
<dbReference type="InterPro" id="IPR031774">
    <property type="entry name" value="SF3A3_dom"/>
</dbReference>
<dbReference type="InterPro" id="IPR025086">
    <property type="entry name" value="SDE2/SF3A3_SAP"/>
</dbReference>
<dbReference type="EMBL" id="VRMN01000001">
    <property type="protein sequence ID" value="KAA8498321.1"/>
    <property type="molecule type" value="Genomic_DNA"/>
</dbReference>
<dbReference type="AlphaFoldDB" id="A0A5J4Z371"/>
<dbReference type="OrthoDB" id="2160351at2759"/>
<protein>
    <submittedName>
        <fullName evidence="9">Splicing factor SF3a60-like</fullName>
    </submittedName>
</protein>
<dbReference type="GO" id="GO:0003723">
    <property type="term" value="F:RNA binding"/>
    <property type="evidence" value="ECO:0007669"/>
    <property type="project" value="InterPro"/>
</dbReference>
<dbReference type="Pfam" id="PF11931">
    <property type="entry name" value="SF3a60_Prp9_C"/>
    <property type="match status" value="1"/>
</dbReference>
<evidence type="ECO:0000259" key="6">
    <source>
        <dbReference type="Pfam" id="PF11931"/>
    </source>
</evidence>
<dbReference type="InterPro" id="IPR024598">
    <property type="entry name" value="SF3a60/Prp9_C"/>
</dbReference>
<dbReference type="Proteomes" id="UP000324585">
    <property type="component" value="Unassembled WGS sequence"/>
</dbReference>
<evidence type="ECO:0000256" key="3">
    <source>
        <dbReference type="ARBA" id="ARBA00023187"/>
    </source>
</evidence>
<feature type="domain" description="SDE2/SF3A3 SAP" evidence="7">
    <location>
        <begin position="426"/>
        <end position="468"/>
    </location>
</feature>
<proteinExistence type="predicted"/>
<keyword evidence="2" id="KW-0507">mRNA processing</keyword>
<dbReference type="Pfam" id="PF13297">
    <property type="entry name" value="SDE2_2C"/>
    <property type="match status" value="1"/>
</dbReference>
<feature type="compositionally biased region" description="Acidic residues" evidence="5">
    <location>
        <begin position="536"/>
        <end position="548"/>
    </location>
</feature>
<evidence type="ECO:0000313" key="10">
    <source>
        <dbReference type="Proteomes" id="UP000324585"/>
    </source>
</evidence>
<keyword evidence="3" id="KW-0508">mRNA splicing</keyword>
<dbReference type="PANTHER" id="PTHR12786:SF2">
    <property type="entry name" value="SPLICING FACTOR 3A SUBUNIT 3"/>
    <property type="match status" value="1"/>
</dbReference>
<sequence length="669" mass="75869">MQTSRCNIRMFIANWKSLPLDFRCLRFVFFESKPIRGNPSCQAPTFWPGQGRQGSQDAVEAESRRVCVCVVMEALRVLNEDIERAVRVGKLALWFRYRHDAPKQILDQLSASFGRSVSDADPETLPHASSVAPFPRKRASAKMFEGEIPLSKRKRMELGFRGRRDAQHVTRLAAESARRAAALVYAELGGQHAHQHEEQQYDALAEEHARNSANGNLENAVTLFYTTLKHLKERVASANITGADAHRTDVQDRALARTLLLEAQQISFAGEEDNGRCLDLHRHWAAYTNLPSSEASSPRVSYREYLALLLQICFDSGADSVQNREITALFPTTQSQLFHSSRSVPEKSTAWLPYITYMSELIDYLADFCERTMPLVLVPHKLARAEEKFCAEIDTQIRRAICAESPEVQPENGKGAPVSIDDGSCTADELVRSASPDCLKKILQQLRMKCGGTPLQRAERLLHLRRLLAQKKVDELNFPLQARLLEYRLQFAVCEVLHDVLERTVTEVRKKEGLTLDELEQERARVEQRAGRLDSDDSLEYSSGEEDPSERRSSSNQNLYMGPDGRPIPFWLYKLRGLNQEFLCEICGNATYRGPRAFERHFEDAQHVYGLRCLGITYSQRFFMVTRIEDARKLAAKHATGQGGKMDSQVASVEIEDMEGNVHVWNLPR</sequence>
<evidence type="ECO:0000313" key="9">
    <source>
        <dbReference type="EMBL" id="KAA8498321.1"/>
    </source>
</evidence>
<feature type="region of interest" description="Disordered" evidence="5">
    <location>
        <begin position="527"/>
        <end position="561"/>
    </location>
</feature>
<keyword evidence="10" id="KW-1185">Reference proteome</keyword>
<dbReference type="InterPro" id="IPR051421">
    <property type="entry name" value="RNA_Proc_DNA_Dmg_Regulator"/>
</dbReference>
<evidence type="ECO:0000259" key="8">
    <source>
        <dbReference type="Pfam" id="PF16837"/>
    </source>
</evidence>
<dbReference type="PANTHER" id="PTHR12786">
    <property type="entry name" value="SPLICING FACTOR SF3A-RELATED"/>
    <property type="match status" value="1"/>
</dbReference>
<feature type="domain" description="Splicing factor SF3a60 /Prp9 subunit C-terminal" evidence="6">
    <location>
        <begin position="558"/>
        <end position="663"/>
    </location>
</feature>
<dbReference type="GO" id="GO:0005681">
    <property type="term" value="C:spliceosomal complex"/>
    <property type="evidence" value="ECO:0007669"/>
    <property type="project" value="InterPro"/>
</dbReference>